<evidence type="ECO:0000313" key="2">
    <source>
        <dbReference type="Proteomes" id="UP000515971"/>
    </source>
</evidence>
<dbReference type="SUPFAM" id="SSF53474">
    <property type="entry name" value="alpha/beta-Hydrolases"/>
    <property type="match status" value="1"/>
</dbReference>
<dbReference type="InterPro" id="IPR051321">
    <property type="entry name" value="PHA/PHB_synthase"/>
</dbReference>
<name>A0A7G9SLA3_9SPHN</name>
<organism evidence="1 2">
    <name type="scientific">Sphingomonas lutea</name>
    <dbReference type="NCBI Taxonomy" id="1045317"/>
    <lineage>
        <taxon>Bacteria</taxon>
        <taxon>Pseudomonadati</taxon>
        <taxon>Pseudomonadota</taxon>
        <taxon>Alphaproteobacteria</taxon>
        <taxon>Sphingomonadales</taxon>
        <taxon>Sphingomonadaceae</taxon>
        <taxon>Sphingomonas</taxon>
    </lineage>
</organism>
<reference evidence="1 2" key="1">
    <citation type="submission" date="2020-08" db="EMBL/GenBank/DDBJ databases">
        <title>Genome sequence of Sphingomonas lutea KCTC 23642T.</title>
        <authorList>
            <person name="Hyun D.-W."/>
            <person name="Bae J.-W."/>
        </authorList>
    </citation>
    <scope>NUCLEOTIDE SEQUENCE [LARGE SCALE GENOMIC DNA]</scope>
    <source>
        <strain evidence="1 2">KCTC 23642</strain>
    </source>
</reference>
<dbReference type="GO" id="GO:0016787">
    <property type="term" value="F:hydrolase activity"/>
    <property type="evidence" value="ECO:0007669"/>
    <property type="project" value="UniProtKB-KW"/>
</dbReference>
<proteinExistence type="predicted"/>
<dbReference type="PANTHER" id="PTHR36837">
    <property type="entry name" value="POLY(3-HYDROXYALKANOATE) POLYMERASE SUBUNIT PHAC"/>
    <property type="match status" value="1"/>
</dbReference>
<dbReference type="EMBL" id="CP060718">
    <property type="protein sequence ID" value="QNN68628.1"/>
    <property type="molecule type" value="Genomic_DNA"/>
</dbReference>
<dbReference type="AlphaFoldDB" id="A0A7G9SLA3"/>
<protein>
    <submittedName>
        <fullName evidence="1">Alpha/beta hydrolase</fullName>
    </submittedName>
</protein>
<dbReference type="InterPro" id="IPR029058">
    <property type="entry name" value="AB_hydrolase_fold"/>
</dbReference>
<gene>
    <name evidence="1" type="ORF">H9L13_10050</name>
</gene>
<keyword evidence="1" id="KW-0378">Hydrolase</keyword>
<evidence type="ECO:0000313" key="1">
    <source>
        <dbReference type="EMBL" id="QNN68628.1"/>
    </source>
</evidence>
<dbReference type="KEGG" id="slut:H9L13_10050"/>
<dbReference type="PANTHER" id="PTHR36837:SF4">
    <property type="entry name" value="BLR0908 PROTEIN"/>
    <property type="match status" value="1"/>
</dbReference>
<sequence>MPLFLELVRQLSTRDPDLARDALAGLRAYAAAPRPDAPPPPPEIARVRGACLRDHGGAGPPAVLIPSLINPPRILDLDPDVSLAAAVARMGRRSLLLDWGLARDRADLDVAGHVEHVLVPLLRELGQPPALVGYCLGGTMALAAANLIACERVATLATPWNFATYPDRSLEAIRDTWTHARAAAADLGALPMEVLQANFWSLDPQRTVAKFAEFGHLDPASPSAARFVELEDWANGGEPLPFPAARELMEDIFGRDLPGKGEWLVGGVAVTDDLPIPRLHLLAASDRIAPPATAAAGRTIAIASGHVGMVVGSARKKLHAELAGFLDSLAAGSAGR</sequence>
<keyword evidence="2" id="KW-1185">Reference proteome</keyword>
<dbReference type="Proteomes" id="UP000515971">
    <property type="component" value="Chromosome"/>
</dbReference>
<dbReference type="Gene3D" id="3.40.50.1820">
    <property type="entry name" value="alpha/beta hydrolase"/>
    <property type="match status" value="1"/>
</dbReference>
<accession>A0A7G9SLA3</accession>